<dbReference type="EMBL" id="BMAW01012105">
    <property type="protein sequence ID" value="GFT27004.1"/>
    <property type="molecule type" value="Genomic_DNA"/>
</dbReference>
<reference evidence="1" key="1">
    <citation type="submission" date="2020-08" db="EMBL/GenBank/DDBJ databases">
        <title>Multicomponent nature underlies the extraordinary mechanical properties of spider dragline silk.</title>
        <authorList>
            <person name="Kono N."/>
            <person name="Nakamura H."/>
            <person name="Mori M."/>
            <person name="Yoshida Y."/>
            <person name="Ohtoshi R."/>
            <person name="Malay A.D."/>
            <person name="Moran D.A.P."/>
            <person name="Tomita M."/>
            <person name="Numata K."/>
            <person name="Arakawa K."/>
        </authorList>
    </citation>
    <scope>NUCLEOTIDE SEQUENCE</scope>
</reference>
<dbReference type="Proteomes" id="UP000887013">
    <property type="component" value="Unassembled WGS sequence"/>
</dbReference>
<gene>
    <name evidence="1" type="ORF">NPIL_508921</name>
</gene>
<proteinExistence type="predicted"/>
<evidence type="ECO:0000313" key="2">
    <source>
        <dbReference type="Proteomes" id="UP000887013"/>
    </source>
</evidence>
<accession>A0A8X6NR84</accession>
<keyword evidence="2" id="KW-1185">Reference proteome</keyword>
<evidence type="ECO:0000313" key="1">
    <source>
        <dbReference type="EMBL" id="GFT27004.1"/>
    </source>
</evidence>
<dbReference type="AlphaFoldDB" id="A0A8X6NR84"/>
<protein>
    <submittedName>
        <fullName evidence="1">Uncharacterized protein</fullName>
    </submittedName>
</protein>
<comment type="caution">
    <text evidence="1">The sequence shown here is derived from an EMBL/GenBank/DDBJ whole genome shotgun (WGS) entry which is preliminary data.</text>
</comment>
<organism evidence="1 2">
    <name type="scientific">Nephila pilipes</name>
    <name type="common">Giant wood spider</name>
    <name type="synonym">Nephila maculata</name>
    <dbReference type="NCBI Taxonomy" id="299642"/>
    <lineage>
        <taxon>Eukaryota</taxon>
        <taxon>Metazoa</taxon>
        <taxon>Ecdysozoa</taxon>
        <taxon>Arthropoda</taxon>
        <taxon>Chelicerata</taxon>
        <taxon>Arachnida</taxon>
        <taxon>Araneae</taxon>
        <taxon>Araneomorphae</taxon>
        <taxon>Entelegynae</taxon>
        <taxon>Araneoidea</taxon>
        <taxon>Nephilidae</taxon>
        <taxon>Nephila</taxon>
    </lineage>
</organism>
<name>A0A8X6NR84_NEPPI</name>
<sequence length="97" mass="11407">MGLGAALDNYIDKLCRLRTTNESEFRTVSFSLTSTTRAMPMAGCKNYYFVALEMLTENYNHYFPEMENPHKGYFWINNPFLDDVNSHTRDLHDKEKK</sequence>
<dbReference type="OrthoDB" id="8195035at2759"/>